<dbReference type="STRING" id="1198114.AciX9_0840"/>
<organism evidence="15">
    <name type="scientific">Granulicella tundricola (strain ATCC BAA-1859 / DSM 23138 / MP5ACTX9)</name>
    <dbReference type="NCBI Taxonomy" id="1198114"/>
    <lineage>
        <taxon>Bacteria</taxon>
        <taxon>Pseudomonadati</taxon>
        <taxon>Acidobacteriota</taxon>
        <taxon>Terriglobia</taxon>
        <taxon>Terriglobales</taxon>
        <taxon>Acidobacteriaceae</taxon>
        <taxon>Granulicella</taxon>
    </lineage>
</organism>
<keyword evidence="10 13" id="KW-0067">ATP-binding</keyword>
<dbReference type="GO" id="GO:0009245">
    <property type="term" value="P:lipid A biosynthetic process"/>
    <property type="evidence" value="ECO:0007669"/>
    <property type="project" value="UniProtKB-UniRule"/>
</dbReference>
<dbReference type="HAMAP" id="MF_00409">
    <property type="entry name" value="LpxK"/>
    <property type="match status" value="1"/>
</dbReference>
<comment type="catalytic activity">
    <reaction evidence="13">
        <text>a lipid A disaccharide + ATP = a lipid IVA + ADP + H(+)</text>
        <dbReference type="Rhea" id="RHEA:67840"/>
        <dbReference type="ChEBI" id="CHEBI:15378"/>
        <dbReference type="ChEBI" id="CHEBI:30616"/>
        <dbReference type="ChEBI" id="CHEBI:176343"/>
        <dbReference type="ChEBI" id="CHEBI:176425"/>
        <dbReference type="ChEBI" id="CHEBI:456216"/>
        <dbReference type="EC" id="2.7.1.130"/>
    </reaction>
</comment>
<dbReference type="eggNOG" id="COG1663">
    <property type="taxonomic scope" value="Bacteria"/>
</dbReference>
<dbReference type="HOGENOM" id="CLU_038816_6_0_0"/>
<comment type="similarity">
    <text evidence="13">Belongs to the LpxK family.</text>
</comment>
<comment type="function">
    <text evidence="1 13">Transfers the gamma-phosphate of ATP to the 4'-position of a tetraacyldisaccharide 1-phosphate intermediate (termed DS-1-P) to form tetraacyldisaccharide 1,4'-bis-phosphate (lipid IVA).</text>
</comment>
<proteinExistence type="inferred from homology"/>
<keyword evidence="11 13" id="KW-0443">Lipid metabolism</keyword>
<dbReference type="GO" id="GO:0005886">
    <property type="term" value="C:plasma membrane"/>
    <property type="evidence" value="ECO:0007669"/>
    <property type="project" value="TreeGrafter"/>
</dbReference>
<evidence type="ECO:0000256" key="1">
    <source>
        <dbReference type="ARBA" id="ARBA00002274"/>
    </source>
</evidence>
<evidence type="ECO:0000256" key="6">
    <source>
        <dbReference type="ARBA" id="ARBA00022556"/>
    </source>
</evidence>
<evidence type="ECO:0000313" key="15">
    <source>
        <dbReference type="Proteomes" id="UP000000343"/>
    </source>
</evidence>
<dbReference type="PANTHER" id="PTHR42724">
    <property type="entry name" value="TETRAACYLDISACCHARIDE 4'-KINASE"/>
    <property type="match status" value="1"/>
</dbReference>
<evidence type="ECO:0000256" key="11">
    <source>
        <dbReference type="ARBA" id="ARBA00023098"/>
    </source>
</evidence>
<evidence type="ECO:0000313" key="14">
    <source>
        <dbReference type="EMBL" id="ADW67908.1"/>
    </source>
</evidence>
<dbReference type="PaxDb" id="1198114-AciX9_0840"/>
<dbReference type="UniPathway" id="UPA00359">
    <property type="reaction ID" value="UER00482"/>
</dbReference>
<evidence type="ECO:0000256" key="9">
    <source>
        <dbReference type="ARBA" id="ARBA00022777"/>
    </source>
</evidence>
<dbReference type="AlphaFoldDB" id="E8X142"/>
<evidence type="ECO:0000256" key="13">
    <source>
        <dbReference type="HAMAP-Rule" id="MF_00409"/>
    </source>
</evidence>
<dbReference type="GO" id="GO:0005524">
    <property type="term" value="F:ATP binding"/>
    <property type="evidence" value="ECO:0007669"/>
    <property type="project" value="UniProtKB-UniRule"/>
</dbReference>
<evidence type="ECO:0000256" key="3">
    <source>
        <dbReference type="ARBA" id="ARBA00012071"/>
    </source>
</evidence>
<dbReference type="RefSeq" id="WP_013579233.1">
    <property type="nucleotide sequence ID" value="NC_015064.1"/>
</dbReference>
<keyword evidence="5 13" id="KW-0444">Lipid biosynthesis</keyword>
<name>E8X142_GRATM</name>
<sequence>MKRPWLAPLVPVYWAGLWVKDALRAEAKRLARPVISVGSLSAGGAGKTPVVMALVELLGRHGVTADVLSRGYGRGSGVVELVDAAGDAGRYGDEPMLMARAGIEVWVGAERVEAGRAAEKYGQAQVHVLDDGFQHRGLGRDLDVVLLTAEDAGDWLLPAGNLREPLGALARAGAVVVREEEMAGLAGLCAGKEVWVVRRELVLPAERPGRVVAFCGLARPEGFFGMVRGAGVEVVGTHAFGDHHAYTGADVEWLLAAAERVGAEGFVTTGKDAVKLTAGMVERLGRVVVGELKASFLDEAGVWERIREAVTKQTTAKTNTEVLASPE</sequence>
<dbReference type="PANTHER" id="PTHR42724:SF1">
    <property type="entry name" value="TETRAACYLDISACCHARIDE 4'-KINASE, MITOCHONDRIAL-RELATED"/>
    <property type="match status" value="1"/>
</dbReference>
<dbReference type="Pfam" id="PF02606">
    <property type="entry name" value="LpxK"/>
    <property type="match status" value="1"/>
</dbReference>
<dbReference type="Proteomes" id="UP000000343">
    <property type="component" value="Chromosome"/>
</dbReference>
<dbReference type="GO" id="GO:0009244">
    <property type="term" value="P:lipopolysaccharide core region biosynthetic process"/>
    <property type="evidence" value="ECO:0007669"/>
    <property type="project" value="TreeGrafter"/>
</dbReference>
<evidence type="ECO:0000256" key="12">
    <source>
        <dbReference type="ARBA" id="ARBA00029757"/>
    </source>
</evidence>
<dbReference type="NCBIfam" id="TIGR00682">
    <property type="entry name" value="lpxK"/>
    <property type="match status" value="1"/>
</dbReference>
<dbReference type="EMBL" id="CP002480">
    <property type="protein sequence ID" value="ADW67908.1"/>
    <property type="molecule type" value="Genomic_DNA"/>
</dbReference>
<accession>E8X142</accession>
<dbReference type="InterPro" id="IPR003758">
    <property type="entry name" value="LpxK"/>
</dbReference>
<protein>
    <recommendedName>
        <fullName evidence="4 13">Tetraacyldisaccharide 4'-kinase</fullName>
        <ecNumber evidence="3 13">2.7.1.130</ecNumber>
    </recommendedName>
    <alternativeName>
        <fullName evidence="12 13">Lipid A 4'-kinase</fullName>
    </alternativeName>
</protein>
<reference evidence="15" key="1">
    <citation type="submission" date="2011-01" db="EMBL/GenBank/DDBJ databases">
        <title>Complete sequence of chromosome of Acidobacterium sp. MP5ACTX9.</title>
        <authorList>
            <consortium name="US DOE Joint Genome Institute"/>
            <person name="Lucas S."/>
            <person name="Copeland A."/>
            <person name="Lapidus A."/>
            <person name="Cheng J.-F."/>
            <person name="Goodwin L."/>
            <person name="Pitluck S."/>
            <person name="Teshima H."/>
            <person name="Detter J.C."/>
            <person name="Han C."/>
            <person name="Tapia R."/>
            <person name="Land M."/>
            <person name="Hauser L."/>
            <person name="Kyrpides N."/>
            <person name="Ivanova N."/>
            <person name="Ovchinnikova G."/>
            <person name="Pagani I."/>
            <person name="Rawat S.R."/>
            <person name="Mannisto M."/>
            <person name="Haggblom M.M."/>
            <person name="Woyke T."/>
        </authorList>
    </citation>
    <scope>NUCLEOTIDE SEQUENCE [LARGE SCALE GENOMIC DNA]</scope>
    <source>
        <strain evidence="15">MP5ACTX9</strain>
    </source>
</reference>
<dbReference type="GO" id="GO:0009029">
    <property type="term" value="F:lipid-A 4'-kinase activity"/>
    <property type="evidence" value="ECO:0007669"/>
    <property type="project" value="UniProtKB-UniRule"/>
</dbReference>
<keyword evidence="15" id="KW-1185">Reference proteome</keyword>
<dbReference type="KEGG" id="acm:AciX9_0840"/>
<evidence type="ECO:0000256" key="4">
    <source>
        <dbReference type="ARBA" id="ARBA00016436"/>
    </source>
</evidence>
<gene>
    <name evidence="13" type="primary">lpxK</name>
    <name evidence="14" type="ordered locus">AciX9_0840</name>
</gene>
<evidence type="ECO:0000256" key="2">
    <source>
        <dbReference type="ARBA" id="ARBA00004870"/>
    </source>
</evidence>
<dbReference type="EC" id="2.7.1.130" evidence="3 13"/>
<comment type="pathway">
    <text evidence="2 13">Glycolipid biosynthesis; lipid IV(A) biosynthesis; lipid IV(A) from (3R)-3-hydroxytetradecanoyl-[acyl-carrier-protein] and UDP-N-acetyl-alpha-D-glucosamine: step 6/6.</text>
</comment>
<keyword evidence="9 13" id="KW-0418">Kinase</keyword>
<evidence type="ECO:0000256" key="10">
    <source>
        <dbReference type="ARBA" id="ARBA00022840"/>
    </source>
</evidence>
<keyword evidence="8 13" id="KW-0547">Nucleotide-binding</keyword>
<evidence type="ECO:0000256" key="5">
    <source>
        <dbReference type="ARBA" id="ARBA00022516"/>
    </source>
</evidence>
<evidence type="ECO:0000256" key="8">
    <source>
        <dbReference type="ARBA" id="ARBA00022741"/>
    </source>
</evidence>
<keyword evidence="6 13" id="KW-0441">Lipid A biosynthesis</keyword>
<feature type="binding site" evidence="13">
    <location>
        <begin position="41"/>
        <end position="48"/>
    </location>
    <ligand>
        <name>ATP</name>
        <dbReference type="ChEBI" id="CHEBI:30616"/>
    </ligand>
</feature>
<dbReference type="OrthoDB" id="9789797at2"/>
<dbReference type="SUPFAM" id="SSF52540">
    <property type="entry name" value="P-loop containing nucleoside triphosphate hydrolases"/>
    <property type="match status" value="1"/>
</dbReference>
<evidence type="ECO:0000256" key="7">
    <source>
        <dbReference type="ARBA" id="ARBA00022679"/>
    </source>
</evidence>
<keyword evidence="7 13" id="KW-0808">Transferase</keyword>
<dbReference type="InterPro" id="IPR027417">
    <property type="entry name" value="P-loop_NTPase"/>
</dbReference>